<evidence type="ECO:0000256" key="1">
    <source>
        <dbReference type="ARBA" id="ARBA00038232"/>
    </source>
</evidence>
<dbReference type="InterPro" id="IPR010921">
    <property type="entry name" value="Trp_repressor/repl_initiator"/>
</dbReference>
<dbReference type="PANTHER" id="PTHR33795:SF1">
    <property type="entry name" value="INSERTION ELEMENT IS150 PROTEIN INSJ"/>
    <property type="match status" value="1"/>
</dbReference>
<proteinExistence type="inferred from homology"/>
<evidence type="ECO:0000256" key="2">
    <source>
        <dbReference type="SAM" id="Coils"/>
    </source>
</evidence>
<feature type="coiled-coil region" evidence="2">
    <location>
        <begin position="191"/>
        <end position="218"/>
    </location>
</feature>
<keyword evidence="5" id="KW-1185">Reference proteome</keyword>
<dbReference type="SUPFAM" id="SSF46689">
    <property type="entry name" value="Homeodomain-like"/>
    <property type="match status" value="1"/>
</dbReference>
<comment type="similarity">
    <text evidence="1">Belongs to the IS150/IS1296 orfA family.</text>
</comment>
<dbReference type="InterPro" id="IPR052057">
    <property type="entry name" value="IS150/IS1296_orfA-like"/>
</dbReference>
<reference evidence="4 5" key="1">
    <citation type="submission" date="2024-08" db="EMBL/GenBank/DDBJ databases">
        <authorList>
            <person name="Vancuren S.J."/>
            <person name="Allen-Vercoe E."/>
        </authorList>
    </citation>
    <scope>NUCLEOTIDE SEQUENCE [LARGE SCALE GENOMIC DNA]</scope>
    <source>
        <strain evidence="4 5">16-6-I_42_FAA</strain>
    </source>
</reference>
<name>A0ABW8AW85_9FIRM</name>
<feature type="domain" description="Insertion element IS150 protein InsJ-like helix-turn-helix" evidence="3">
    <location>
        <begin position="69"/>
        <end position="112"/>
    </location>
</feature>
<dbReference type="Gene3D" id="1.10.10.10">
    <property type="entry name" value="Winged helix-like DNA-binding domain superfamily/Winged helix DNA-binding domain"/>
    <property type="match status" value="2"/>
</dbReference>
<dbReference type="InterPro" id="IPR009057">
    <property type="entry name" value="Homeodomain-like_sf"/>
</dbReference>
<dbReference type="EMBL" id="JBITRD010000002">
    <property type="protein sequence ID" value="MFI7844631.1"/>
    <property type="molecule type" value="Genomic_DNA"/>
</dbReference>
<feature type="domain" description="Insertion element IS150 protein InsJ-like helix-turn-helix" evidence="3">
    <location>
        <begin position="130"/>
        <end position="181"/>
    </location>
</feature>
<dbReference type="InterPro" id="IPR036388">
    <property type="entry name" value="WH-like_DNA-bd_sf"/>
</dbReference>
<dbReference type="Pfam" id="PF13518">
    <property type="entry name" value="HTH_28"/>
    <property type="match status" value="3"/>
</dbReference>
<dbReference type="PANTHER" id="PTHR33795">
    <property type="entry name" value="INSERTION ELEMENT IS150 PROTEIN INSJ"/>
    <property type="match status" value="1"/>
</dbReference>
<evidence type="ECO:0000259" key="3">
    <source>
        <dbReference type="Pfam" id="PF13518"/>
    </source>
</evidence>
<dbReference type="SUPFAM" id="SSF48295">
    <property type="entry name" value="TrpR-like"/>
    <property type="match status" value="1"/>
</dbReference>
<keyword evidence="2" id="KW-0175">Coiled coil</keyword>
<dbReference type="InterPro" id="IPR055247">
    <property type="entry name" value="InsJ-like_HTH"/>
</dbReference>
<dbReference type="Proteomes" id="UP001614216">
    <property type="component" value="Unassembled WGS sequence"/>
</dbReference>
<protein>
    <submittedName>
        <fullName evidence="4">Helix-turn-helix domain-containing protein</fullName>
    </submittedName>
</protein>
<gene>
    <name evidence="4" type="ORF">ACIF0M_03620</name>
</gene>
<evidence type="ECO:0000313" key="4">
    <source>
        <dbReference type="EMBL" id="MFI7844631.1"/>
    </source>
</evidence>
<sequence>MFRKSKIEPVEKVKIVERYLAGEIGIQQAGKELGVDHHSIRNWISIYQYDGPTGLFNQPKNKSYSKDLKISAINDYLNGEGSLQDICTKYGIRSHRQLSDWIKVYNSGGILKTSTGGAYMKKAKNTTLDERLKIVTDCLANDKNYGAMALKYDCSYQQVRNWVIRYEKMGQAGLEDRRGRRIASLPSRTPEEELRDKIAELERRNLDLQMENDLLKKSENWKGGVAIFNPSVSRI</sequence>
<organism evidence="4 5">
    <name type="scientific">Dorea amylophila</name>
    <dbReference type="NCBI Taxonomy" id="2981789"/>
    <lineage>
        <taxon>Bacteria</taxon>
        <taxon>Bacillati</taxon>
        <taxon>Bacillota</taxon>
        <taxon>Clostridia</taxon>
        <taxon>Lachnospirales</taxon>
        <taxon>Lachnospiraceae</taxon>
        <taxon>Dorea</taxon>
    </lineage>
</organism>
<dbReference type="RefSeq" id="WP_396569166.1">
    <property type="nucleotide sequence ID" value="NZ_JBITRD010000002.1"/>
</dbReference>
<comment type="caution">
    <text evidence="4">The sequence shown here is derived from an EMBL/GenBank/DDBJ whole genome shotgun (WGS) entry which is preliminary data.</text>
</comment>
<evidence type="ECO:0000313" key="5">
    <source>
        <dbReference type="Proteomes" id="UP001614216"/>
    </source>
</evidence>
<accession>A0ABW8AW85</accession>
<feature type="domain" description="Insertion element IS150 protein InsJ-like helix-turn-helix" evidence="3">
    <location>
        <begin position="11"/>
        <end position="62"/>
    </location>
</feature>